<dbReference type="EMBL" id="BDFE01000017">
    <property type="protein sequence ID" value="GAU09320.1"/>
    <property type="molecule type" value="Genomic_DNA"/>
</dbReference>
<keyword evidence="1" id="KW-0472">Membrane</keyword>
<evidence type="ECO:0000256" key="1">
    <source>
        <dbReference type="SAM" id="Phobius"/>
    </source>
</evidence>
<feature type="transmembrane region" description="Helical" evidence="1">
    <location>
        <begin position="30"/>
        <end position="51"/>
    </location>
</feature>
<accession>A0A194AJA5</accession>
<keyword evidence="1" id="KW-1133">Transmembrane helix</keyword>
<gene>
    <name evidence="2" type="ORF">DPF_2043</name>
</gene>
<dbReference type="AlphaFoldDB" id="A0A194AJA5"/>
<name>A0A194AJA5_9BACT</name>
<protein>
    <submittedName>
        <fullName evidence="2">Uncharacterized protein</fullName>
    </submittedName>
</protein>
<reference evidence="3" key="1">
    <citation type="submission" date="2016-06" db="EMBL/GenBank/DDBJ databases">
        <title>Draft genome sequence of Desulfoplanes formicivorans strain Pf12B.</title>
        <authorList>
            <person name="Watanabe M."/>
            <person name="Kojima H."/>
            <person name="Fukui M."/>
        </authorList>
    </citation>
    <scope>NUCLEOTIDE SEQUENCE [LARGE SCALE GENOMIC DNA]</scope>
    <source>
        <strain evidence="3">Pf12B</strain>
    </source>
</reference>
<evidence type="ECO:0000313" key="2">
    <source>
        <dbReference type="EMBL" id="GAU09320.1"/>
    </source>
</evidence>
<dbReference type="Proteomes" id="UP000095200">
    <property type="component" value="Unassembled WGS sequence"/>
</dbReference>
<dbReference type="STRING" id="1592317.DPF_2043"/>
<evidence type="ECO:0000313" key="3">
    <source>
        <dbReference type="Proteomes" id="UP000095200"/>
    </source>
</evidence>
<keyword evidence="1" id="KW-0812">Transmembrane</keyword>
<comment type="caution">
    <text evidence="2">The sequence shown here is derived from an EMBL/GenBank/DDBJ whole genome shotgun (WGS) entry which is preliminary data.</text>
</comment>
<dbReference type="RefSeq" id="WP_069859568.1">
    <property type="nucleotide sequence ID" value="NZ_BDFE01000017.1"/>
</dbReference>
<dbReference type="OrthoDB" id="5470063at2"/>
<organism evidence="2 3">
    <name type="scientific">Desulfoplanes formicivorans</name>
    <dbReference type="NCBI Taxonomy" id="1592317"/>
    <lineage>
        <taxon>Bacteria</taxon>
        <taxon>Pseudomonadati</taxon>
        <taxon>Thermodesulfobacteriota</taxon>
        <taxon>Desulfovibrionia</taxon>
        <taxon>Desulfovibrionales</taxon>
        <taxon>Desulfoplanaceae</taxon>
        <taxon>Desulfoplanes</taxon>
    </lineage>
</organism>
<proteinExistence type="predicted"/>
<sequence>MLIRIESSIFTDQFRDGFASTGMNPELMHILVWILGTAGIIVLLGLLVQIIRMRLHPRKAVDQLDDPQQIVELFGKCLTERSRFEISFKENIIKTKGIYCSLISVDKDEILLELPDYVTPRNAWINHQLEGYFSVASRAQNKIYYTFESHVNAIDLEQEGHAYLHVSLPASVRLGQRRMHFRLVPDTSTILEVKLWFAQHQNRTHDHAGPETWGPPMAHHHLLPHDDQGPSLTVRDISAGGCRISIKNNQMINAYLDTNRSPDVFLFFRLRNQESDHLEIHLLGTIRVIVCDPMSSTRSLGIEFTMNGEVPSQTGQYITWTPLSREEGHPEIGNWVFRQHLALFRQQEKAKEEAAMEA</sequence>
<keyword evidence="3" id="KW-1185">Reference proteome</keyword>